<evidence type="ECO:0000259" key="2">
    <source>
        <dbReference type="Pfam" id="PF17415"/>
    </source>
</evidence>
<feature type="domain" description="NigD-like C-terminal" evidence="2">
    <location>
        <begin position="100"/>
        <end position="213"/>
    </location>
</feature>
<dbReference type="Pfam" id="PF12667">
    <property type="entry name" value="NigD_N"/>
    <property type="match status" value="1"/>
</dbReference>
<reference evidence="3" key="1">
    <citation type="journal article" date="2012" name="PLoS ONE">
        <title>Gene sets for utilization of primary and secondary nutrition supplies in the distal gut of endangered iberian lynx.</title>
        <authorList>
            <person name="Alcaide M."/>
            <person name="Messina E."/>
            <person name="Richter M."/>
            <person name="Bargiela R."/>
            <person name="Peplies J."/>
            <person name="Huws S.A."/>
            <person name="Newbold C.J."/>
            <person name="Golyshin P.N."/>
            <person name="Simon M.A."/>
            <person name="Lopez G."/>
            <person name="Yakimov M.M."/>
            <person name="Ferrer M."/>
        </authorList>
    </citation>
    <scope>NUCLEOTIDE SEQUENCE</scope>
</reference>
<dbReference type="InterPro" id="IPR038143">
    <property type="entry name" value="NigD-like_C_dom_sf"/>
</dbReference>
<dbReference type="InterPro" id="IPR024299">
    <property type="entry name" value="NigD-like_OB_dom"/>
</dbReference>
<dbReference type="InterPro" id="IPR038179">
    <property type="entry name" value="NigD-like_N_sf"/>
</dbReference>
<dbReference type="Pfam" id="PF17415">
    <property type="entry name" value="NigD_C"/>
    <property type="match status" value="1"/>
</dbReference>
<dbReference type="EMBL" id="AMCI01001462">
    <property type="protein sequence ID" value="EJX05452.1"/>
    <property type="molecule type" value="Genomic_DNA"/>
</dbReference>
<name>J9GDN0_9ZZZZ</name>
<feature type="domain" description="NigD-like N-terminal OB" evidence="1">
    <location>
        <begin position="29"/>
        <end position="92"/>
    </location>
</feature>
<comment type="caution">
    <text evidence="3">The sequence shown here is derived from an EMBL/GenBank/DDBJ whole genome shotgun (WGS) entry which is preliminary data.</text>
</comment>
<gene>
    <name evidence="3" type="ORF">EVA_06439</name>
</gene>
<evidence type="ECO:0000259" key="1">
    <source>
        <dbReference type="Pfam" id="PF12667"/>
    </source>
</evidence>
<accession>J9GDN0</accession>
<evidence type="ECO:0000313" key="3">
    <source>
        <dbReference type="EMBL" id="EJX05452.1"/>
    </source>
</evidence>
<evidence type="ECO:0008006" key="4">
    <source>
        <dbReference type="Google" id="ProtNLM"/>
    </source>
</evidence>
<sequence length="242" mass="27205">MCLLVLPFLHACDDDEGYSIGDFTPPLWATVRTTGNAFYLDCDVWGTLWPVNIDMGWYEAVDGKRVIVSFNPLSDNYGEFDHAVKILDIRNVLTKPLEVLTADNDEEFGNDAMRVLKEGTGISGGYFNVWFQQNMPTDGVKHRISLVRSDSDEKFMDEDGYLHLQLRYNDYDKVSGVYNPYPTPVSFSLKSLEVPEGAKGLKIFLKSEKNGDVALTYDFKTDKPLNVSTDAFRGVDAVGSLR</sequence>
<protein>
    <recommendedName>
        <fullName evidence="4">NigD-like protein</fullName>
    </recommendedName>
</protein>
<dbReference type="AlphaFoldDB" id="J9GDN0"/>
<organism evidence="3">
    <name type="scientific">gut metagenome</name>
    <dbReference type="NCBI Taxonomy" id="749906"/>
    <lineage>
        <taxon>unclassified sequences</taxon>
        <taxon>metagenomes</taxon>
        <taxon>organismal metagenomes</taxon>
    </lineage>
</organism>
<proteinExistence type="predicted"/>
<dbReference type="Gene3D" id="2.40.50.500">
    <property type="entry name" value="NigD-like N-terminal OB domain"/>
    <property type="match status" value="1"/>
</dbReference>
<dbReference type="Gene3D" id="2.60.40.2370">
    <property type="entry name" value="NigD-like, C-terminal beta sandwich domain"/>
    <property type="match status" value="1"/>
</dbReference>
<dbReference type="InterPro" id="IPR035376">
    <property type="entry name" value="NigD_C"/>
</dbReference>